<organism evidence="2 3">
    <name type="scientific">Enterococcus faecalis</name>
    <name type="common">Streptococcus faecalis</name>
    <dbReference type="NCBI Taxonomy" id="1351"/>
    <lineage>
        <taxon>Bacteria</taxon>
        <taxon>Bacillati</taxon>
        <taxon>Bacillota</taxon>
        <taxon>Bacilli</taxon>
        <taxon>Lactobacillales</taxon>
        <taxon>Enterococcaceae</taxon>
        <taxon>Enterococcus</taxon>
    </lineage>
</organism>
<reference evidence="2 3" key="1">
    <citation type="submission" date="2018-04" db="EMBL/GenBank/DDBJ databases">
        <authorList>
            <person name="Van Tyne D."/>
        </authorList>
    </citation>
    <scope>NUCLEOTIDE SEQUENCE [LARGE SCALE GENOMIC DNA]</scope>
    <source>
        <strain evidence="2 3">B2535</strain>
    </source>
</reference>
<proteinExistence type="predicted"/>
<dbReference type="AlphaFoldDB" id="A0A855U3U3"/>
<name>A0A855U3U3_ENTFL</name>
<comment type="caution">
    <text evidence="2">The sequence shown here is derived from an EMBL/GenBank/DDBJ whole genome shotgun (WGS) entry which is preliminary data.</text>
</comment>
<feature type="region of interest" description="Disordered" evidence="1">
    <location>
        <begin position="1"/>
        <end position="36"/>
    </location>
</feature>
<dbReference type="Proteomes" id="UP000244140">
    <property type="component" value="Unassembled WGS sequence"/>
</dbReference>
<feature type="compositionally biased region" description="Basic residues" evidence="1">
    <location>
        <begin position="1"/>
        <end position="21"/>
    </location>
</feature>
<sequence length="36" mass="4249">MKRGKFMGKKKSKIKKKKRRLQEKAMANGTINTKKK</sequence>
<evidence type="ECO:0000313" key="2">
    <source>
        <dbReference type="EMBL" id="PTN77564.1"/>
    </source>
</evidence>
<dbReference type="EMBL" id="PZZH01000001">
    <property type="protein sequence ID" value="PTN77564.1"/>
    <property type="molecule type" value="Genomic_DNA"/>
</dbReference>
<protein>
    <submittedName>
        <fullName evidence="2">Uncharacterized protein</fullName>
    </submittedName>
</protein>
<evidence type="ECO:0000313" key="3">
    <source>
        <dbReference type="Proteomes" id="UP000244140"/>
    </source>
</evidence>
<gene>
    <name evidence="2" type="ORF">DAI13_07330</name>
</gene>
<accession>A0A855U3U3</accession>
<evidence type="ECO:0000256" key="1">
    <source>
        <dbReference type="SAM" id="MobiDB-lite"/>
    </source>
</evidence>